<evidence type="ECO:0000313" key="3">
    <source>
        <dbReference type="Proteomes" id="UP000240212"/>
    </source>
</evidence>
<dbReference type="InterPro" id="IPR002645">
    <property type="entry name" value="STAS_dom"/>
</dbReference>
<dbReference type="STRING" id="1388748.GCA_000463155_00758"/>
<evidence type="ECO:0000259" key="1">
    <source>
        <dbReference type="PROSITE" id="PS50801"/>
    </source>
</evidence>
<dbReference type="OrthoDB" id="5687860at2"/>
<gene>
    <name evidence="2" type="ORF">C7G83_17540</name>
</gene>
<proteinExistence type="predicted"/>
<sequence>MAQTLDWMREDTRLILRGELENDNLLPLWEAREQASLGITSLDLRGLTRVDTAGLALIIHLYALATRQGAAVTIDGMSENLTALSQLYNLPDSLLPASNN</sequence>
<feature type="domain" description="STAS" evidence="1">
    <location>
        <begin position="14"/>
        <end position="100"/>
    </location>
</feature>
<dbReference type="Pfam" id="PF13466">
    <property type="entry name" value="STAS_2"/>
    <property type="match status" value="1"/>
</dbReference>
<protein>
    <submittedName>
        <fullName evidence="2">STAS domain-containing protein</fullName>
    </submittedName>
</protein>
<dbReference type="EMBL" id="PYEP01000008">
    <property type="protein sequence ID" value="PSN06337.1"/>
    <property type="molecule type" value="Genomic_DNA"/>
</dbReference>
<dbReference type="SUPFAM" id="SSF52091">
    <property type="entry name" value="SpoIIaa-like"/>
    <property type="match status" value="1"/>
</dbReference>
<dbReference type="Proteomes" id="UP000240212">
    <property type="component" value="Unassembled WGS sequence"/>
</dbReference>
<reference evidence="2 3" key="1">
    <citation type="submission" date="2018-03" db="EMBL/GenBank/DDBJ databases">
        <title>Draft genome sequence of the first documented clinical Siccibacter turicensis isolate in Austria.</title>
        <authorList>
            <person name="Lepuschitz S."/>
            <person name="Pekard-Amenitsch S."/>
            <person name="Haunold R."/>
            <person name="Schill S."/>
            <person name="Mach R."/>
            <person name="Allerberger F."/>
            <person name="Ruppitsch W."/>
            <person name="Forsythe S.J."/>
        </authorList>
    </citation>
    <scope>NUCLEOTIDE SEQUENCE [LARGE SCALE GENOMIC DNA]</scope>
    <source>
        <strain evidence="2 3">6100069499-17</strain>
    </source>
</reference>
<dbReference type="InterPro" id="IPR058548">
    <property type="entry name" value="MlaB-like_STAS"/>
</dbReference>
<evidence type="ECO:0000313" key="2">
    <source>
        <dbReference type="EMBL" id="PSN06337.1"/>
    </source>
</evidence>
<accession>A0A2P8VFK9</accession>
<dbReference type="AlphaFoldDB" id="A0A2P8VFK9"/>
<dbReference type="RefSeq" id="WP_024549638.1">
    <property type="nucleotide sequence ID" value="NZ_CP188034.1"/>
</dbReference>
<organism evidence="2 3">
    <name type="scientific">Siccibacter turicensis</name>
    <dbReference type="NCBI Taxonomy" id="357233"/>
    <lineage>
        <taxon>Bacteria</taxon>
        <taxon>Pseudomonadati</taxon>
        <taxon>Pseudomonadota</taxon>
        <taxon>Gammaproteobacteria</taxon>
        <taxon>Enterobacterales</taxon>
        <taxon>Enterobacteriaceae</taxon>
        <taxon>Siccibacter</taxon>
    </lineage>
</organism>
<dbReference type="InterPro" id="IPR049743">
    <property type="entry name" value="MlaB"/>
</dbReference>
<dbReference type="InterPro" id="IPR052746">
    <property type="entry name" value="MlaB_ABC_Transporter"/>
</dbReference>
<dbReference type="PANTHER" id="PTHR35849:SF1">
    <property type="entry name" value="INTERMEMBRANE PHOSPHOLIPID TRANSPORT SYSTEM BINDING PROTEIN MLAB"/>
    <property type="match status" value="1"/>
</dbReference>
<name>A0A2P8VFK9_9ENTR</name>
<dbReference type="NCBIfam" id="NF033618">
    <property type="entry name" value="mlaB_1"/>
    <property type="match status" value="1"/>
</dbReference>
<comment type="caution">
    <text evidence="2">The sequence shown here is derived from an EMBL/GenBank/DDBJ whole genome shotgun (WGS) entry which is preliminary data.</text>
</comment>
<keyword evidence="3" id="KW-1185">Reference proteome</keyword>
<dbReference type="PROSITE" id="PS50801">
    <property type="entry name" value="STAS"/>
    <property type="match status" value="1"/>
</dbReference>
<dbReference type="PANTHER" id="PTHR35849">
    <property type="entry name" value="BLR2341 PROTEIN"/>
    <property type="match status" value="1"/>
</dbReference>
<dbReference type="InterPro" id="IPR036513">
    <property type="entry name" value="STAS_dom_sf"/>
</dbReference>
<dbReference type="Gene3D" id="3.30.750.24">
    <property type="entry name" value="STAS domain"/>
    <property type="match status" value="1"/>
</dbReference>